<dbReference type="EMBL" id="CAMGYJ010000010">
    <property type="protein sequence ID" value="CAI0546407.1"/>
    <property type="molecule type" value="Genomic_DNA"/>
</dbReference>
<evidence type="ECO:0000313" key="2">
    <source>
        <dbReference type="Proteomes" id="UP001154282"/>
    </source>
</evidence>
<comment type="caution">
    <text evidence="1">The sequence shown here is derived from an EMBL/GenBank/DDBJ whole genome shotgun (WGS) entry which is preliminary data.</text>
</comment>
<name>A0AAV0QLJ8_9ROSI</name>
<dbReference type="Proteomes" id="UP001154282">
    <property type="component" value="Unassembled WGS sequence"/>
</dbReference>
<gene>
    <name evidence="1" type="ORF">LITE_LOCUS43953</name>
</gene>
<protein>
    <submittedName>
        <fullName evidence="1">Uncharacterized protein</fullName>
    </submittedName>
</protein>
<sequence length="105" mass="11908">MKEGLIVEVEVLATESELILLGSTVVGANGVGCSRVAATVRICCYCWLRKRSCYRRYLLLPELLLLGNQIVSEPYRVMDPLLLRNQRLPHEVCSLQLAFWYPALL</sequence>
<organism evidence="1 2">
    <name type="scientific">Linum tenue</name>
    <dbReference type="NCBI Taxonomy" id="586396"/>
    <lineage>
        <taxon>Eukaryota</taxon>
        <taxon>Viridiplantae</taxon>
        <taxon>Streptophyta</taxon>
        <taxon>Embryophyta</taxon>
        <taxon>Tracheophyta</taxon>
        <taxon>Spermatophyta</taxon>
        <taxon>Magnoliopsida</taxon>
        <taxon>eudicotyledons</taxon>
        <taxon>Gunneridae</taxon>
        <taxon>Pentapetalae</taxon>
        <taxon>rosids</taxon>
        <taxon>fabids</taxon>
        <taxon>Malpighiales</taxon>
        <taxon>Linaceae</taxon>
        <taxon>Linum</taxon>
    </lineage>
</organism>
<proteinExistence type="predicted"/>
<evidence type="ECO:0000313" key="1">
    <source>
        <dbReference type="EMBL" id="CAI0546407.1"/>
    </source>
</evidence>
<keyword evidence="2" id="KW-1185">Reference proteome</keyword>
<accession>A0AAV0QLJ8</accession>
<reference evidence="1" key="1">
    <citation type="submission" date="2022-08" db="EMBL/GenBank/DDBJ databases">
        <authorList>
            <person name="Gutierrez-Valencia J."/>
        </authorList>
    </citation>
    <scope>NUCLEOTIDE SEQUENCE</scope>
</reference>
<dbReference type="AlphaFoldDB" id="A0AAV0QLJ8"/>